<evidence type="ECO:0000313" key="9">
    <source>
        <dbReference type="EnsemblMetazoa" id="ISCW006139-PA"/>
    </source>
</evidence>
<dbReference type="EnsemblMetazoa" id="ISCW006139-RA">
    <property type="protein sequence ID" value="ISCW006139-PA"/>
    <property type="gene ID" value="ISCW006139"/>
</dbReference>
<feature type="repeat" description="ANK" evidence="6">
    <location>
        <begin position="97"/>
        <end position="129"/>
    </location>
</feature>
<evidence type="ECO:0000256" key="2">
    <source>
        <dbReference type="ARBA" id="ARBA00022483"/>
    </source>
</evidence>
<keyword evidence="3" id="KW-1052">Target cell membrane</keyword>
<dbReference type="GO" id="GO:0085020">
    <property type="term" value="P:protein K6-linked ubiquitination"/>
    <property type="evidence" value="ECO:0000318"/>
    <property type="project" value="GO_Central"/>
</dbReference>
<proteinExistence type="predicted"/>
<dbReference type="GO" id="GO:0006887">
    <property type="term" value="P:exocytosis"/>
    <property type="evidence" value="ECO:0007669"/>
    <property type="project" value="UniProtKB-KW"/>
</dbReference>
<dbReference type="InterPro" id="IPR036770">
    <property type="entry name" value="Ankyrin_rpt-contain_sf"/>
</dbReference>
<keyword evidence="4" id="KW-0638">Presynaptic neurotoxin</keyword>
<comment type="subcellular location">
    <subcellularLocation>
        <location evidence="1">Target cell membrane</location>
    </subcellularLocation>
</comment>
<dbReference type="PANTHER" id="PTHR24149">
    <property type="entry name" value="ANKYRIN REPEAT DOMAIN-CONTAINING PROTEIN 12"/>
    <property type="match status" value="1"/>
</dbReference>
<dbReference type="EMBL" id="ABJB010840382">
    <property type="status" value="NOT_ANNOTATED_CDS"/>
    <property type="molecule type" value="Genomic_DNA"/>
</dbReference>
<dbReference type="VEuPathDB" id="VectorBase:ISCP_009418"/>
<dbReference type="EMBL" id="ABJB010133502">
    <property type="status" value="NOT_ANNOTATED_CDS"/>
    <property type="molecule type" value="Genomic_DNA"/>
</dbReference>
<evidence type="ECO:0000313" key="8">
    <source>
        <dbReference type="EMBL" id="EEC07913.1"/>
    </source>
</evidence>
<dbReference type="PROSITE" id="PS50297">
    <property type="entry name" value="ANK_REP_REGION"/>
    <property type="match status" value="4"/>
</dbReference>
<accession>B7PMU1</accession>
<evidence type="ECO:0000256" key="3">
    <source>
        <dbReference type="ARBA" id="ARBA00022537"/>
    </source>
</evidence>
<keyword evidence="5" id="KW-1053">Target membrane</keyword>
<dbReference type="GO" id="GO:0044218">
    <property type="term" value="C:other organism cell membrane"/>
    <property type="evidence" value="ECO:0007669"/>
    <property type="project" value="UniProtKB-KW"/>
</dbReference>
<organism>
    <name type="scientific">Ixodes scapularis</name>
    <name type="common">Black-legged tick</name>
    <name type="synonym">Deer tick</name>
    <dbReference type="NCBI Taxonomy" id="6945"/>
    <lineage>
        <taxon>Eukaryota</taxon>
        <taxon>Metazoa</taxon>
        <taxon>Ecdysozoa</taxon>
        <taxon>Arthropoda</taxon>
        <taxon>Chelicerata</taxon>
        <taxon>Arachnida</taxon>
        <taxon>Acari</taxon>
        <taxon>Parasitiformes</taxon>
        <taxon>Ixodida</taxon>
        <taxon>Ixodoidea</taxon>
        <taxon>Ixodidae</taxon>
        <taxon>Ixodinae</taxon>
        <taxon>Ixodes</taxon>
    </lineage>
</organism>
<dbReference type="PROSITE" id="PS50088">
    <property type="entry name" value="ANK_REPEAT"/>
    <property type="match status" value="4"/>
</dbReference>
<dbReference type="PaxDb" id="6945-B7PMU1"/>
<keyword evidence="2" id="KW-0268">Exocytosis</keyword>
<feature type="repeat" description="ANK" evidence="6">
    <location>
        <begin position="189"/>
        <end position="219"/>
    </location>
</feature>
<dbReference type="InterPro" id="IPR053210">
    <property type="entry name" value="ANKRD12"/>
</dbReference>
<reference evidence="9" key="2">
    <citation type="submission" date="2020-05" db="UniProtKB">
        <authorList>
            <consortium name="EnsemblMetazoa"/>
        </authorList>
    </citation>
    <scope>IDENTIFICATION</scope>
    <source>
        <strain evidence="9">wikel</strain>
    </source>
</reference>
<dbReference type="GO" id="GO:0031436">
    <property type="term" value="C:BRCA1-BARD1 complex"/>
    <property type="evidence" value="ECO:0000318"/>
    <property type="project" value="GO_Central"/>
</dbReference>
<dbReference type="SMART" id="SM00248">
    <property type="entry name" value="ANK"/>
    <property type="match status" value="5"/>
</dbReference>
<evidence type="ECO:0000313" key="10">
    <source>
        <dbReference type="Proteomes" id="UP000001555"/>
    </source>
</evidence>
<dbReference type="PRINTS" id="PR01415">
    <property type="entry name" value="ANKYRIN"/>
</dbReference>
<reference evidence="8 10" key="1">
    <citation type="submission" date="2008-03" db="EMBL/GenBank/DDBJ databases">
        <title>Annotation of Ixodes scapularis.</title>
        <authorList>
            <consortium name="Ixodes scapularis Genome Project Consortium"/>
            <person name="Caler E."/>
            <person name="Hannick L.I."/>
            <person name="Bidwell S."/>
            <person name="Joardar V."/>
            <person name="Thiagarajan M."/>
            <person name="Amedeo P."/>
            <person name="Galinsky K.J."/>
            <person name="Schobel S."/>
            <person name="Inman J."/>
            <person name="Hostetler J."/>
            <person name="Miller J."/>
            <person name="Hammond M."/>
            <person name="Megy K."/>
            <person name="Lawson D."/>
            <person name="Kodira C."/>
            <person name="Sutton G."/>
            <person name="Meyer J."/>
            <person name="Hill C.A."/>
            <person name="Birren B."/>
            <person name="Nene V."/>
            <person name="Collins F."/>
            <person name="Alarcon-Chaidez F."/>
            <person name="Wikel S."/>
            <person name="Strausberg R."/>
        </authorList>
    </citation>
    <scope>NUCLEOTIDE SEQUENCE [LARGE SCALE GENOMIC DNA]</scope>
    <source>
        <strain evidence="10">Wikel</strain>
        <strain evidence="8">Wikel colony</strain>
    </source>
</reference>
<feature type="repeat" description="ANK" evidence="6">
    <location>
        <begin position="31"/>
        <end position="63"/>
    </location>
</feature>
<dbReference type="VEuPathDB" id="VectorBase:ISCI006139"/>
<dbReference type="InParanoid" id="B7PMU1"/>
<gene>
    <name evidence="8" type="ORF">IscW_ISCW006139</name>
</gene>
<dbReference type="Gene3D" id="1.25.40.20">
    <property type="entry name" value="Ankyrin repeat-containing domain"/>
    <property type="match status" value="3"/>
</dbReference>
<keyword evidence="4" id="KW-0528">Neurotoxin</keyword>
<dbReference type="EMBL" id="ABJB010696912">
    <property type="status" value="NOT_ANNOTATED_CDS"/>
    <property type="molecule type" value="Genomic_DNA"/>
</dbReference>
<dbReference type="HOGENOM" id="CLU_000134_18_1_1"/>
<dbReference type="GO" id="GO:0070531">
    <property type="term" value="C:BRCA1-A complex"/>
    <property type="evidence" value="ECO:0000318"/>
    <property type="project" value="GO_Central"/>
</dbReference>
<evidence type="ECO:0000256" key="7">
    <source>
        <dbReference type="SAM" id="MobiDB-lite"/>
    </source>
</evidence>
<dbReference type="SUPFAM" id="SSF48403">
    <property type="entry name" value="Ankyrin repeat"/>
    <property type="match status" value="1"/>
</dbReference>
<sequence>MAPSSAGSSDRRTSKGTTNPVSKALEKRNKLGETMLQVAAIKGNADRVRQLLEEGADPNVKDHAGWTPLHEACNHGFREVARLLLSHGACVDVAGPGGVTPLHDATVNGHPDIVLLLVRSGATLDAKTSDGLTAQDLAQGEVMRAALCTAVPPKVVALRSGHEACNHGFREVARLLLSHGACVDVAGPGGVTPLHDATVNGHPDIVLLLVRSGATLDAK</sequence>
<dbReference type="Proteomes" id="UP000001555">
    <property type="component" value="Unassembled WGS sequence"/>
</dbReference>
<evidence type="ECO:0000256" key="6">
    <source>
        <dbReference type="PROSITE-ProRule" id="PRU00023"/>
    </source>
</evidence>
<dbReference type="AlphaFoldDB" id="B7PMU1"/>
<dbReference type="GO" id="GO:0032440">
    <property type="term" value="F:2-alkenal reductase [NAD(P)H] activity"/>
    <property type="evidence" value="ECO:0007669"/>
    <property type="project" value="UniProtKB-EC"/>
</dbReference>
<feature type="region of interest" description="Disordered" evidence="7">
    <location>
        <begin position="1"/>
        <end position="29"/>
    </location>
</feature>
<dbReference type="EMBL" id="ABJB010824545">
    <property type="status" value="NOT_ANNOTATED_CDS"/>
    <property type="molecule type" value="Genomic_DNA"/>
</dbReference>
<evidence type="ECO:0000256" key="4">
    <source>
        <dbReference type="ARBA" id="ARBA00023028"/>
    </source>
</evidence>
<keyword evidence="8" id="KW-0560">Oxidoreductase</keyword>
<dbReference type="EC" id="1.3.1.74" evidence="8"/>
<dbReference type="Pfam" id="PF12796">
    <property type="entry name" value="Ank_2"/>
    <property type="match status" value="2"/>
</dbReference>
<evidence type="ECO:0000256" key="5">
    <source>
        <dbReference type="ARBA" id="ARBA00023298"/>
    </source>
</evidence>
<keyword evidence="4" id="KW-0800">Toxin</keyword>
<dbReference type="VEuPathDB" id="VectorBase:ISCW006139"/>
<protein>
    <submittedName>
        <fullName evidence="8 9">Myotrophin, putative</fullName>
        <ecNumber evidence="8">1.3.1.74</ecNumber>
    </submittedName>
</protein>
<dbReference type="GO" id="GO:0044231">
    <property type="term" value="C:host cell presynaptic membrane"/>
    <property type="evidence" value="ECO:0007669"/>
    <property type="project" value="UniProtKB-KW"/>
</dbReference>
<evidence type="ECO:0000256" key="1">
    <source>
        <dbReference type="ARBA" id="ARBA00004175"/>
    </source>
</evidence>
<dbReference type="OrthoDB" id="2384350at2759"/>
<keyword evidence="5" id="KW-0472">Membrane</keyword>
<keyword evidence="10" id="KW-1185">Reference proteome</keyword>
<dbReference type="PANTHER" id="PTHR24149:SF14">
    <property type="entry name" value="ANKYRIN REPEAT DOMAIN 12"/>
    <property type="match status" value="1"/>
</dbReference>
<name>B7PMU1_IXOSC</name>
<dbReference type="STRING" id="6945.B7PMU1"/>
<dbReference type="EMBL" id="DS749127">
    <property type="protein sequence ID" value="EEC07913.1"/>
    <property type="molecule type" value="Genomic_DNA"/>
</dbReference>
<feature type="repeat" description="ANK" evidence="6">
    <location>
        <begin position="64"/>
        <end position="96"/>
    </location>
</feature>
<dbReference type="InterPro" id="IPR002110">
    <property type="entry name" value="Ankyrin_rpt"/>
</dbReference>
<keyword evidence="6" id="KW-0040">ANK repeat</keyword>